<dbReference type="AlphaFoldDB" id="A0A9W4ULN5"/>
<sequence length="627" mass="71625">MSSRNDRKEVMWPEDDVVELLAQLDFLVEWPETSRVLDKKVQRDEADKKVISQLSKKIDGKYTPRQVERKLLDLYKEGDPSKWWESNFTQVFCNGSSRMMALSDGIRRRVKERYTVLSLGTPRSRRSSKRPAPSTVPPTPPVQRVGKRRKTPSRTTRCQSKSRKTTPLNNSSKRWYNRSRTSKTSPSVVITPIKQELSSISRTYVNLHPIRAEVSDSMDEDSYRSLTDEPPINTLLTPDAAQFDCPQRTPGECPESPQSIIKIAIDVQEYEDLMLDLSDFKQKRDKAEAVVKQLQRESREQKALNDKKQGYSFSYEAEIRRKNARIAELEIQVSSQSVLQPSCDWGYGELNIETLRSKVSILERKIAALDHILDFEYPDGRGNTVEWSAGLLELTRTALSNNLHSYTSQLGYLLDHNIPPQWFVQALIGAAVCKDVFGQEFRCFEMMNTSLLDEYRNQVTAACDKNVLRSIDFASHRSIVQSDYFRNTVIPRKAANLAAQNLDILASLIAEKEYSECKEVLRRELEGIFTVSFDIRVLLMITKDTVGYIWPTPGSTFEVETMEPVDLRNQKMNEYDQAGGPRVVLPVAPGLRVYTCDRQTVNYSGFLGEGDHVEGDQRVLVKSVTHI</sequence>
<evidence type="ECO:0000256" key="1">
    <source>
        <dbReference type="SAM" id="Coils"/>
    </source>
</evidence>
<feature type="coiled-coil region" evidence="1">
    <location>
        <begin position="270"/>
        <end position="307"/>
    </location>
</feature>
<comment type="caution">
    <text evidence="3">The sequence shown here is derived from an EMBL/GenBank/DDBJ whole genome shotgun (WGS) entry which is preliminary data.</text>
</comment>
<organism evidence="3 4">
    <name type="scientific">Periconia digitata</name>
    <dbReference type="NCBI Taxonomy" id="1303443"/>
    <lineage>
        <taxon>Eukaryota</taxon>
        <taxon>Fungi</taxon>
        <taxon>Dikarya</taxon>
        <taxon>Ascomycota</taxon>
        <taxon>Pezizomycotina</taxon>
        <taxon>Dothideomycetes</taxon>
        <taxon>Pleosporomycetidae</taxon>
        <taxon>Pleosporales</taxon>
        <taxon>Massarineae</taxon>
        <taxon>Periconiaceae</taxon>
        <taxon>Periconia</taxon>
    </lineage>
</organism>
<evidence type="ECO:0000313" key="3">
    <source>
        <dbReference type="EMBL" id="CAI6338265.1"/>
    </source>
</evidence>
<feature type="region of interest" description="Disordered" evidence="2">
    <location>
        <begin position="116"/>
        <end position="187"/>
    </location>
</feature>
<evidence type="ECO:0000313" key="4">
    <source>
        <dbReference type="Proteomes" id="UP001152607"/>
    </source>
</evidence>
<keyword evidence="1" id="KW-0175">Coiled coil</keyword>
<name>A0A9W4ULN5_9PLEO</name>
<protein>
    <submittedName>
        <fullName evidence="3">Uncharacterized protein</fullName>
    </submittedName>
</protein>
<proteinExistence type="predicted"/>
<dbReference type="Proteomes" id="UP001152607">
    <property type="component" value="Unassembled WGS sequence"/>
</dbReference>
<evidence type="ECO:0000256" key="2">
    <source>
        <dbReference type="SAM" id="MobiDB-lite"/>
    </source>
</evidence>
<dbReference type="EMBL" id="CAOQHR010000008">
    <property type="protein sequence ID" value="CAI6338265.1"/>
    <property type="molecule type" value="Genomic_DNA"/>
</dbReference>
<dbReference type="OrthoDB" id="303107at2759"/>
<feature type="compositionally biased region" description="Polar residues" evidence="2">
    <location>
        <begin position="153"/>
        <end position="174"/>
    </location>
</feature>
<gene>
    <name evidence="3" type="ORF">PDIGIT_LOCUS11392</name>
</gene>
<accession>A0A9W4ULN5</accession>
<reference evidence="3" key="1">
    <citation type="submission" date="2023-01" db="EMBL/GenBank/DDBJ databases">
        <authorList>
            <person name="Van Ghelder C."/>
            <person name="Rancurel C."/>
        </authorList>
    </citation>
    <scope>NUCLEOTIDE SEQUENCE</scope>
    <source>
        <strain evidence="3">CNCM I-4278</strain>
    </source>
</reference>
<keyword evidence="4" id="KW-1185">Reference proteome</keyword>